<evidence type="ECO:0000313" key="2">
    <source>
        <dbReference type="EMBL" id="KER21592.1"/>
    </source>
</evidence>
<accession>A0A074Z7N2</accession>
<evidence type="ECO:0000256" key="1">
    <source>
        <dbReference type="SAM" id="MobiDB-lite"/>
    </source>
</evidence>
<dbReference type="GeneID" id="20324296"/>
<name>A0A074Z7N2_OPIVI</name>
<reference evidence="2 3" key="1">
    <citation type="submission" date="2013-11" db="EMBL/GenBank/DDBJ databases">
        <title>Opisthorchis viverrini - life in the bile duct.</title>
        <authorList>
            <person name="Young N.D."/>
            <person name="Nagarajan N."/>
            <person name="Lin S.J."/>
            <person name="Korhonen P.K."/>
            <person name="Jex A.R."/>
            <person name="Hall R.S."/>
            <person name="Safavi-Hemami H."/>
            <person name="Kaewkong W."/>
            <person name="Bertrand D."/>
            <person name="Gao S."/>
            <person name="Seet Q."/>
            <person name="Wongkham S."/>
            <person name="Teh B.T."/>
            <person name="Wongkham C."/>
            <person name="Intapan P.M."/>
            <person name="Maleewong W."/>
            <person name="Yang X."/>
            <person name="Hu M."/>
            <person name="Wang Z."/>
            <person name="Hofmann A."/>
            <person name="Sternberg P.W."/>
            <person name="Tan P."/>
            <person name="Wang J."/>
            <person name="Gasser R.B."/>
        </authorList>
    </citation>
    <scope>NUCLEOTIDE SEQUENCE [LARGE SCALE GENOMIC DNA]</scope>
</reference>
<dbReference type="KEGG" id="ovi:T265_10128"/>
<dbReference type="CTD" id="20324296"/>
<evidence type="ECO:0000313" key="3">
    <source>
        <dbReference type="Proteomes" id="UP000054324"/>
    </source>
</evidence>
<sequence>MRQSTSPVNFSLQPEALRANCSVGFTCGLPIRFHVRSLSSVISEPVQPNWDVVDTNRHELPSASKINFECCRHRVGPRFMGFTVVCGWLQSLRSIQIFFVAATNALGIFVTPELAITSKMPLTTMPATCGRLTLSSIGRLVGFPGQDGLRSRGSLGRMKFMNLSCSGVPSFRSNSLTFHPSSNLEKSVLNMSSYRLNQESKLSSRSEPPKPAFTSKQPPKVHKVY</sequence>
<protein>
    <submittedName>
        <fullName evidence="2">Uncharacterized protein</fullName>
    </submittedName>
</protein>
<organism evidence="2 3">
    <name type="scientific">Opisthorchis viverrini</name>
    <name type="common">Southeast Asian liver fluke</name>
    <dbReference type="NCBI Taxonomy" id="6198"/>
    <lineage>
        <taxon>Eukaryota</taxon>
        <taxon>Metazoa</taxon>
        <taxon>Spiralia</taxon>
        <taxon>Lophotrochozoa</taxon>
        <taxon>Platyhelminthes</taxon>
        <taxon>Trematoda</taxon>
        <taxon>Digenea</taxon>
        <taxon>Opisthorchiida</taxon>
        <taxon>Opisthorchiata</taxon>
        <taxon>Opisthorchiidae</taxon>
        <taxon>Opisthorchis</taxon>
    </lineage>
</organism>
<dbReference type="EMBL" id="KL596956">
    <property type="protein sequence ID" value="KER21592.1"/>
    <property type="molecule type" value="Genomic_DNA"/>
</dbReference>
<dbReference type="Proteomes" id="UP000054324">
    <property type="component" value="Unassembled WGS sequence"/>
</dbReference>
<gene>
    <name evidence="2" type="ORF">T265_10128</name>
</gene>
<proteinExistence type="predicted"/>
<dbReference type="RefSeq" id="XP_009174668.1">
    <property type="nucleotide sequence ID" value="XM_009176404.1"/>
</dbReference>
<keyword evidence="3" id="KW-1185">Reference proteome</keyword>
<feature type="region of interest" description="Disordered" evidence="1">
    <location>
        <begin position="198"/>
        <end position="225"/>
    </location>
</feature>
<dbReference type="AlphaFoldDB" id="A0A074Z7N2"/>